<evidence type="ECO:0000313" key="5">
    <source>
        <dbReference type="EMBL" id="KAG0122288.1"/>
    </source>
</evidence>
<dbReference type="EMBL" id="JADDUC010000037">
    <property type="protein sequence ID" value="KAG0122288.1"/>
    <property type="molecule type" value="Genomic_DNA"/>
</dbReference>
<reference evidence="6" key="3">
    <citation type="submission" date="2022-01" db="EMBL/GenBank/DDBJ databases">
        <authorList>
            <person name="Rubenstein D.R."/>
        </authorList>
    </citation>
    <scope>NUCLEOTIDE SEQUENCE</scope>
    <source>
        <strain evidence="6">SS15</strain>
        <tissue evidence="6">Liver</tissue>
    </source>
</reference>
<dbReference type="InterPro" id="IPR018785">
    <property type="entry name" value="CDPF1_dom"/>
</dbReference>
<evidence type="ECO:0000256" key="2">
    <source>
        <dbReference type="ARBA" id="ARBA00014801"/>
    </source>
</evidence>
<reference evidence="6 7" key="2">
    <citation type="journal article" date="2021" name="J. Hered.">
        <title>Feather Gene Expression Elucidates the Developmental Basis of Plumage Iridescence in African Starlings.</title>
        <authorList>
            <person name="Rubenstein D.R."/>
            <person name="Corvelo A."/>
            <person name="MacManes M.D."/>
            <person name="Maia R."/>
            <person name="Narzisi G."/>
            <person name="Rousaki A."/>
            <person name="Vandenabeele P."/>
            <person name="Shawkey M.D."/>
            <person name="Solomon J."/>
        </authorList>
    </citation>
    <scope>NUCLEOTIDE SEQUENCE [LARGE SCALE GENOMIC DNA]</scope>
    <source>
        <strain evidence="6">SS15</strain>
    </source>
</reference>
<organism evidence="5">
    <name type="scientific">Lamprotornis superbus</name>
    <dbReference type="NCBI Taxonomy" id="245042"/>
    <lineage>
        <taxon>Eukaryota</taxon>
        <taxon>Metazoa</taxon>
        <taxon>Chordata</taxon>
        <taxon>Craniata</taxon>
        <taxon>Vertebrata</taxon>
        <taxon>Euteleostomi</taxon>
        <taxon>Archelosauria</taxon>
        <taxon>Archosauria</taxon>
        <taxon>Dinosauria</taxon>
        <taxon>Saurischia</taxon>
        <taxon>Theropoda</taxon>
        <taxon>Coelurosauria</taxon>
        <taxon>Aves</taxon>
        <taxon>Neognathae</taxon>
        <taxon>Neoaves</taxon>
        <taxon>Telluraves</taxon>
        <taxon>Australaves</taxon>
        <taxon>Passeriformes</taxon>
        <taxon>Sturnidae</taxon>
        <taxon>Lamprotornis</taxon>
    </lineage>
</organism>
<feature type="compositionally biased region" description="Basic residues" evidence="3">
    <location>
        <begin position="168"/>
        <end position="180"/>
    </location>
</feature>
<evidence type="ECO:0000313" key="6">
    <source>
        <dbReference type="EMBL" id="KAI1238909.1"/>
    </source>
</evidence>
<comment type="caution">
    <text evidence="5">The sequence shown here is derived from an EMBL/GenBank/DDBJ whole genome shotgun (WGS) entry which is preliminary data.</text>
</comment>
<dbReference type="AlphaFoldDB" id="A0A835NW08"/>
<sequence>MQQSEVVQAKEGFCLMRVVGKYLDSANGTTNLEEYVPEEIIMAAESVLGHVHAEALGNLKMGAPKEVQTPGEFKCVSYQPHTHTMGRRHQTQLSVVLLEKAYVMKDPITPDKDKFLIVESHCSLCTRAVCVGTDYSLFHSKRFCLPCVKENLNAFPLEIKEDMDKRKPQQKSCKKKKKRIQSINLEGPRATK</sequence>
<dbReference type="Proteomes" id="UP000618051">
    <property type="component" value="Unassembled WGS sequence"/>
</dbReference>
<dbReference type="Pfam" id="PF10170">
    <property type="entry name" value="C6_DPF"/>
    <property type="match status" value="1"/>
</dbReference>
<name>A0A835NW08_9PASS</name>
<evidence type="ECO:0000259" key="4">
    <source>
        <dbReference type="Pfam" id="PF10170"/>
    </source>
</evidence>
<feature type="domain" description="Cysteine-rich DPF motif" evidence="4">
    <location>
        <begin position="77"/>
        <end position="163"/>
    </location>
</feature>
<dbReference type="PANTHER" id="PTHR31849">
    <property type="entry name" value="CYSTEINE-RICH PDF MOTIF DOMAIN-CONTAINING PROTEIN 1"/>
    <property type="match status" value="1"/>
</dbReference>
<dbReference type="OrthoDB" id="191995at2759"/>
<feature type="region of interest" description="Disordered" evidence="3">
    <location>
        <begin position="163"/>
        <end position="192"/>
    </location>
</feature>
<accession>A0A835NW08</accession>
<gene>
    <name evidence="6" type="ORF">IHE44_0012000</name>
    <name evidence="5" type="ORF">IHE44_009227</name>
</gene>
<dbReference type="InterPro" id="IPR042426">
    <property type="entry name" value="CDPF1"/>
</dbReference>
<dbReference type="EMBL" id="JADDUC020000005">
    <property type="protein sequence ID" value="KAI1238909.1"/>
    <property type="molecule type" value="Genomic_DNA"/>
</dbReference>
<proteinExistence type="inferred from homology"/>
<protein>
    <recommendedName>
        <fullName evidence="2">Cysteine-rich DPF motif domain-containing protein 1</fullName>
    </recommendedName>
</protein>
<evidence type="ECO:0000256" key="1">
    <source>
        <dbReference type="ARBA" id="ARBA00007917"/>
    </source>
</evidence>
<reference evidence="5" key="1">
    <citation type="submission" date="2020-10" db="EMBL/GenBank/DDBJ databases">
        <title>Feather gene expression reveals the developmental basis of iridescence in African starlings.</title>
        <authorList>
            <person name="Rubenstein D.R."/>
        </authorList>
    </citation>
    <scope>NUCLEOTIDE SEQUENCE</scope>
    <source>
        <strain evidence="5">SS15</strain>
        <tissue evidence="5">Liver</tissue>
    </source>
</reference>
<dbReference type="PRINTS" id="PR01995">
    <property type="entry name" value="UPF0595"/>
</dbReference>
<keyword evidence="7" id="KW-1185">Reference proteome</keyword>
<comment type="similarity">
    <text evidence="1">Belongs to the CDPF1 family.</text>
</comment>
<dbReference type="PANTHER" id="PTHR31849:SF1">
    <property type="entry name" value="CYSTEINE-RICH DPF MOTIF DOMAIN-CONTAINING PROTEIN 1"/>
    <property type="match status" value="1"/>
</dbReference>
<evidence type="ECO:0000313" key="7">
    <source>
        <dbReference type="Proteomes" id="UP000618051"/>
    </source>
</evidence>
<evidence type="ECO:0000256" key="3">
    <source>
        <dbReference type="SAM" id="MobiDB-lite"/>
    </source>
</evidence>